<protein>
    <submittedName>
        <fullName evidence="6">LysR substrate-binding domain-containing protein</fullName>
    </submittedName>
</protein>
<dbReference type="Pfam" id="PF00126">
    <property type="entry name" value="HTH_1"/>
    <property type="match status" value="1"/>
</dbReference>
<organism evidence="6 7">
    <name type="scientific">Marimonas arenosa</name>
    <dbReference type="NCBI Taxonomy" id="1795305"/>
    <lineage>
        <taxon>Bacteria</taxon>
        <taxon>Pseudomonadati</taxon>
        <taxon>Pseudomonadota</taxon>
        <taxon>Alphaproteobacteria</taxon>
        <taxon>Rhodobacterales</taxon>
        <taxon>Paracoccaceae</taxon>
        <taxon>Marimonas</taxon>
    </lineage>
</organism>
<dbReference type="RefSeq" id="WP_306734169.1">
    <property type="nucleotide sequence ID" value="NZ_JANHAX010000001.1"/>
</dbReference>
<dbReference type="Pfam" id="PF03466">
    <property type="entry name" value="LysR_substrate"/>
    <property type="match status" value="1"/>
</dbReference>
<evidence type="ECO:0000313" key="7">
    <source>
        <dbReference type="Proteomes" id="UP001226762"/>
    </source>
</evidence>
<dbReference type="PROSITE" id="PS50931">
    <property type="entry name" value="HTH_LYSR"/>
    <property type="match status" value="1"/>
</dbReference>
<proteinExistence type="inferred from homology"/>
<dbReference type="GO" id="GO:0005829">
    <property type="term" value="C:cytosol"/>
    <property type="evidence" value="ECO:0007669"/>
    <property type="project" value="TreeGrafter"/>
</dbReference>
<evidence type="ECO:0000256" key="3">
    <source>
        <dbReference type="ARBA" id="ARBA00023125"/>
    </source>
</evidence>
<dbReference type="InterPro" id="IPR036390">
    <property type="entry name" value="WH_DNA-bd_sf"/>
</dbReference>
<reference evidence="6" key="2">
    <citation type="submission" date="2023-02" db="EMBL/GenBank/DDBJ databases">
        <title>'Rhodoalgimonas zhirmunskyi' gen. nov., isolated from a red alga.</title>
        <authorList>
            <person name="Nedashkovskaya O.I."/>
            <person name="Otstavnykh N.Y."/>
            <person name="Bystritskaya E.P."/>
            <person name="Balabanova L.A."/>
            <person name="Isaeva M.P."/>
        </authorList>
    </citation>
    <scope>NUCLEOTIDE SEQUENCE</scope>
    <source>
        <strain evidence="6">KCTC 52189</strain>
    </source>
</reference>
<name>A0AAE4B401_9RHOB</name>
<dbReference type="InterPro" id="IPR050950">
    <property type="entry name" value="HTH-type_LysR_regulators"/>
</dbReference>
<keyword evidence="4" id="KW-0804">Transcription</keyword>
<dbReference type="GO" id="GO:0003700">
    <property type="term" value="F:DNA-binding transcription factor activity"/>
    <property type="evidence" value="ECO:0007669"/>
    <property type="project" value="InterPro"/>
</dbReference>
<dbReference type="Gene3D" id="3.40.190.10">
    <property type="entry name" value="Periplasmic binding protein-like II"/>
    <property type="match status" value="2"/>
</dbReference>
<dbReference type="SUPFAM" id="SSF46785">
    <property type="entry name" value="Winged helix' DNA-binding domain"/>
    <property type="match status" value="1"/>
</dbReference>
<dbReference type="Gene3D" id="1.10.10.10">
    <property type="entry name" value="Winged helix-like DNA-binding domain superfamily/Winged helix DNA-binding domain"/>
    <property type="match status" value="1"/>
</dbReference>
<dbReference type="PANTHER" id="PTHR30419:SF8">
    <property type="entry name" value="NITROGEN ASSIMILATION TRANSCRIPTIONAL ACTIVATOR-RELATED"/>
    <property type="match status" value="1"/>
</dbReference>
<dbReference type="Proteomes" id="UP001226762">
    <property type="component" value="Unassembled WGS sequence"/>
</dbReference>
<gene>
    <name evidence="6" type="ORF">NO357_03205</name>
</gene>
<reference evidence="6" key="1">
    <citation type="submission" date="2022-07" db="EMBL/GenBank/DDBJ databases">
        <authorList>
            <person name="Otstavnykh N."/>
            <person name="Isaeva M."/>
            <person name="Bystritskaya E."/>
        </authorList>
    </citation>
    <scope>NUCLEOTIDE SEQUENCE</scope>
    <source>
        <strain evidence="6">KCTC 52189</strain>
    </source>
</reference>
<dbReference type="PRINTS" id="PR00039">
    <property type="entry name" value="HTHLYSR"/>
</dbReference>
<sequence length="305" mass="33572">MTLGRIRMRHIRCFLAVARLGTVTRAAEALGTVQPSVSRSLRELEQEIGAPLFDRSASGLSLNEAGRTLLSYVSNGVGQIDRGFEVLRGQATGRRVVAYVLPNVVRMIMPGAVQRFKTHFPDVDVTFLATIGGGLQEYLREGRVDFGFGRLLAAEHMEGMNFEHLFNEPLVFFARTGHPLADREALSVHDIDAFQVVMPIQGTIIRTELDRFLIAHGLNRFTNLIETISFEFARNYMMESEAVVCQPLGAMRRELDAGQVVRLDFGQGDLVGAVGITTPGGKALSAPAQLLVQMIRDEVQSQSLS</sequence>
<evidence type="ECO:0000313" key="6">
    <source>
        <dbReference type="EMBL" id="MDQ2088909.1"/>
    </source>
</evidence>
<evidence type="ECO:0000256" key="4">
    <source>
        <dbReference type="ARBA" id="ARBA00023163"/>
    </source>
</evidence>
<dbReference type="SUPFAM" id="SSF53850">
    <property type="entry name" value="Periplasmic binding protein-like II"/>
    <property type="match status" value="1"/>
</dbReference>
<accession>A0AAE4B401</accession>
<keyword evidence="7" id="KW-1185">Reference proteome</keyword>
<keyword evidence="3" id="KW-0238">DNA-binding</keyword>
<dbReference type="InterPro" id="IPR036388">
    <property type="entry name" value="WH-like_DNA-bd_sf"/>
</dbReference>
<evidence type="ECO:0000259" key="5">
    <source>
        <dbReference type="PROSITE" id="PS50931"/>
    </source>
</evidence>
<dbReference type="AlphaFoldDB" id="A0AAE4B401"/>
<feature type="domain" description="HTH lysR-type" evidence="5">
    <location>
        <begin position="6"/>
        <end position="63"/>
    </location>
</feature>
<keyword evidence="2" id="KW-0805">Transcription regulation</keyword>
<evidence type="ECO:0000256" key="1">
    <source>
        <dbReference type="ARBA" id="ARBA00009437"/>
    </source>
</evidence>
<comment type="similarity">
    <text evidence="1">Belongs to the LysR transcriptional regulatory family.</text>
</comment>
<dbReference type="InterPro" id="IPR005119">
    <property type="entry name" value="LysR_subst-bd"/>
</dbReference>
<dbReference type="EMBL" id="JANHAX010000001">
    <property type="protein sequence ID" value="MDQ2088909.1"/>
    <property type="molecule type" value="Genomic_DNA"/>
</dbReference>
<comment type="caution">
    <text evidence="6">The sequence shown here is derived from an EMBL/GenBank/DDBJ whole genome shotgun (WGS) entry which is preliminary data.</text>
</comment>
<dbReference type="GO" id="GO:0003677">
    <property type="term" value="F:DNA binding"/>
    <property type="evidence" value="ECO:0007669"/>
    <property type="project" value="UniProtKB-KW"/>
</dbReference>
<evidence type="ECO:0000256" key="2">
    <source>
        <dbReference type="ARBA" id="ARBA00023015"/>
    </source>
</evidence>
<dbReference type="PANTHER" id="PTHR30419">
    <property type="entry name" value="HTH-TYPE TRANSCRIPTIONAL REGULATOR YBHD"/>
    <property type="match status" value="1"/>
</dbReference>
<dbReference type="InterPro" id="IPR000847">
    <property type="entry name" value="LysR_HTH_N"/>
</dbReference>